<keyword evidence="8" id="KW-0548">Nucleotidyltransferase</keyword>
<keyword evidence="3" id="KW-0808">Transferase</keyword>
<dbReference type="GO" id="GO:0003968">
    <property type="term" value="F:RNA-directed RNA polymerase activity"/>
    <property type="evidence" value="ECO:0007669"/>
    <property type="project" value="UniProtKB-KW"/>
</dbReference>
<dbReference type="GO" id="GO:0006351">
    <property type="term" value="P:DNA-templated transcription"/>
    <property type="evidence" value="ECO:0007669"/>
    <property type="project" value="InterPro"/>
</dbReference>
<protein>
    <recommendedName>
        <fullName evidence="2">RNA-directed RNA polymerase L</fullName>
        <ecNumber evidence="1">2.7.7.48</ecNumber>
    </recommendedName>
    <alternativeName>
        <fullName evidence="4">Large structural protein</fullName>
    </alternativeName>
    <alternativeName>
        <fullName evidence="6">Replicase</fullName>
    </alternativeName>
    <alternativeName>
        <fullName evidence="5">Transcriptase</fullName>
    </alternativeName>
</protein>
<dbReference type="EC" id="2.7.7.48" evidence="1"/>
<dbReference type="EMBL" id="MG967334">
    <property type="protein sequence ID" value="AYD61649.1"/>
    <property type="molecule type" value="Viral_cRNA"/>
</dbReference>
<evidence type="ECO:0000256" key="1">
    <source>
        <dbReference type="ARBA" id="ARBA00012494"/>
    </source>
</evidence>
<evidence type="ECO:0000259" key="7">
    <source>
        <dbReference type="PROSITE" id="PS50525"/>
    </source>
</evidence>
<evidence type="ECO:0000256" key="2">
    <source>
        <dbReference type="ARBA" id="ARBA00018602"/>
    </source>
</evidence>
<evidence type="ECO:0000256" key="3">
    <source>
        <dbReference type="ARBA" id="ARBA00022679"/>
    </source>
</evidence>
<evidence type="ECO:0000313" key="8">
    <source>
        <dbReference type="EMBL" id="AYD61649.1"/>
    </source>
</evidence>
<keyword evidence="8" id="KW-0696">RNA-directed RNA polymerase</keyword>
<organism evidence="8">
    <name type="scientific">Blechmonas luni leishbunyavirus 1</name>
    <dbReference type="NCBI Taxonomy" id="2364198"/>
    <lineage>
        <taxon>Viruses</taxon>
        <taxon>Riboviria</taxon>
        <taxon>Orthornavirae</taxon>
        <taxon>Negarnaviricota</taxon>
        <taxon>Polyploviricotina</taxon>
        <taxon>Bunyaviricetes</taxon>
        <taxon>Hareavirales</taxon>
        <taxon>Leishbuviridae</taxon>
        <taxon>Shilevirus</taxon>
        <taxon>Shilevirus alphablechomonadis</taxon>
    </lineage>
</organism>
<sequence length="1972" mass="224775">MMSTYSNNPYSLETPLGKLFFRPSKKPRSGLIQYKPVCEQIDILPRSKPSVEWKDGKVAYSIRTDHVTLDSIIPLSKVRTLPHDLVSDFLLGGENSRNILTEPIWDCSVEGVCTPDFFLCTDNSLFVVELKTFQERGEETYQKAQDQYSSVLQVCSTAAHNLIVCVGNDSVVYSEGMRIYTFVKQVAVQLCQIGHEIQAICHSLGWLRDYDYHKGSQTIVIPRVSLPRRSREKLDITQEMVSAWSAQPATQLPERTIISNISYVSPPHYNKQMDKDHMSGLYEEGCANPVRSALRQGMLIVKVGSEKLPSYEMVANHTLSTLMRDLRARSTDKRPKHAYVRGGIDVQAQFATEDILRGLWSTYFMDPDTEIFRSSKRDKQKTERSCDRISRTMENRLVSEETIARLSPLIKAHADAKSEAQFRPAPIPLDWWAEVLCNEDSAKSLPVVSHTYIDGSKKEIPYQKEAWSIFSAFWQRLVEELNIGRYSAKGPWNRFHVQKIEPFDAYLFTHGTGPDSHQFYYLLVRLDSGASIPGMDLVRLGATDWWYTSQIQSMNSSKMSQWLNLHERLINLRFFWNSIFHADPRRARVHFAASLLIGFEAKQTTIDALSLFRYVYMELCKEKGHRNVYKVSRKFPKMLRTPVQSWVIYSMKRLMEGSESLEGVIVDEDDPSNLDFKNLRSWVDLGPIPSFSVILSLSYMHYVVPHPFNTGLHGRVAIMEKLLSEEQTLPDDRKNIGWSSKPLSDLGPHEFAVSFVRSLGQAASRFLLCKFGTFAEFWDEVSQRLNEITYSAFSTFKKSTVNRENGDVSRDFCYESLSDLSKLLGWDLKRESRFTPFSELQSLVDHARSTDSVRNVTIFVKDQQTGLREIFVLTMCMRVLIKFMEVVSRVINTCLPNETLSRPHRKETLIYQHSREVVESKRAMMSKLNTEDYSFITLRFSSSSDAKSWCQQFCMPVFGCFLNEVLACYGEESKPLRDLLMVILNLITNKHIHVDNRVKAWFRSHPKVKGSTDTFNRLSDLFNGRCEGLYPDESIVNKSNMMQGIPHETSSALHASYLMVATNSLKILTRQLEKGGRLSRLVLSEPVVTNMVSSDDSGIMFSLPIAYLKQDAPEAQRDLDILREILSRAGYNVEECKRLFSAKVSIEKSTIFAETPVFEFNSKFYVGSSVNTAEIKFVCSPMTLGYHTVIRERISEALSALSGCLREGVRQDQLDVTQLCLRRMHHRYLYTEWWKKEVNQDLDDANCPLLGTLPLVQIGLIGFLNLHGISDLSSICEGPFSHVFPRYCKVYGVDQDPSFSLTLRIASRYSRVMSSIMPAYQRLINEYGTDPDQCLRYLGREMYEDELVTLKLMSPGTRIAMAFVDIAKIHMASCYAATQPCIKMEGCKKKMSLRDAVSQTLRNQRVSEDTVDRAHNPILEMFVRLLKNSYRAPLTSEQARYPIHMSMYLEGEEMQSGRELRQSLLDGWRFGFAGQRLRTLEWAQARCDKIRPNVEDTLKLVGGLQELDRLLNELESKCGVVHALGFKPLNLTMTEKFGAFLMSNMSRTYSLLLGGDRFDPEPCNVELERLCLASTQCVKYLSMEGCGWSQRRINETCREKASSIASSVSEVLSSNPITYGHEVLLAALSENHNVPISLLSLGSRGNLRFFLDSKTAFQRIRTHWYKIYRSDKWYVGRLKTSPMLSNKKLPQVTLLENDFMINSTDLRVDVTRLDCIQVRSNLWNSECHKEFPSGVDPMPWESVLVKIPYCSVDLEEYCDLFPTPFNTSLCRKITTTIFGCRPELRSWKFWEDISSIKSQVHGDGAYSMSYHILKKILPKWQSKPVSEKKNTPLEFEVLSDEEFEAFFNEIMDAGIEEAALATTEIPQDQPLLSAEELFSIDYFGADDFTSQGITALDLVAAAPLASDRVLRQHAMDHAAICFVTAATIKTTDAGLFGPPDDLKKALDGASARGEPILFSGSYSDIPKPCDEF</sequence>
<reference evidence="8" key="1">
    <citation type="journal article" date="2018" name="MBio">
        <title>RNA viruses in Blechomonas (Trypanosomatidae) and evolution of Leishmaniavirus.</title>
        <authorList>
            <person name="Grybchuk D."/>
            <person name="Yurchenko V."/>
        </authorList>
    </citation>
    <scope>NUCLEOTIDE SEQUENCE</scope>
    <source>
        <strain evidence="8">OSU1</strain>
    </source>
</reference>
<accession>A0A386IS99</accession>
<dbReference type="InterPro" id="IPR007322">
    <property type="entry name" value="RNA_pol_bunyavir"/>
</dbReference>
<feature type="domain" description="RdRp catalytic" evidence="7">
    <location>
        <begin position="925"/>
        <end position="1139"/>
    </location>
</feature>
<evidence type="ECO:0000256" key="4">
    <source>
        <dbReference type="ARBA" id="ARBA00030285"/>
    </source>
</evidence>
<dbReference type="Pfam" id="PF04196">
    <property type="entry name" value="Bunya_RdRp"/>
    <property type="match status" value="1"/>
</dbReference>
<dbReference type="GO" id="GO:0039694">
    <property type="term" value="P:viral RNA genome replication"/>
    <property type="evidence" value="ECO:0007669"/>
    <property type="project" value="InterPro"/>
</dbReference>
<evidence type="ECO:0000256" key="5">
    <source>
        <dbReference type="ARBA" id="ARBA00030436"/>
    </source>
</evidence>
<dbReference type="PROSITE" id="PS50525">
    <property type="entry name" value="RDRP_SSRNA_NEG_SEG"/>
    <property type="match status" value="1"/>
</dbReference>
<proteinExistence type="predicted"/>
<dbReference type="InterPro" id="IPR007099">
    <property type="entry name" value="RNA-dir_pol_NSvirus"/>
</dbReference>
<evidence type="ECO:0000256" key="6">
    <source>
        <dbReference type="ARBA" id="ARBA00031012"/>
    </source>
</evidence>
<name>A0A386IS99_9VIRU</name>